<dbReference type="Proteomes" id="UP000324748">
    <property type="component" value="Unassembled WGS sequence"/>
</dbReference>
<comment type="caution">
    <text evidence="2">The sequence shown here is derived from an EMBL/GenBank/DDBJ whole genome shotgun (WGS) entry which is preliminary data.</text>
</comment>
<name>A0A5B0QG23_PUCGR</name>
<accession>A0A5B0QG23</accession>
<keyword evidence="3" id="KW-1185">Reference proteome</keyword>
<feature type="region of interest" description="Disordered" evidence="1">
    <location>
        <begin position="34"/>
        <end position="113"/>
    </location>
</feature>
<feature type="compositionally biased region" description="Basic and acidic residues" evidence="1">
    <location>
        <begin position="1"/>
        <end position="13"/>
    </location>
</feature>
<proteinExistence type="predicted"/>
<evidence type="ECO:0000313" key="3">
    <source>
        <dbReference type="Proteomes" id="UP000324748"/>
    </source>
</evidence>
<sequence>MGGDRPGAKHDEEGSPILTSILGPLQRQALSIIPEQNHDQYMTDHQLQATRKERVLNEDEDDPEGSWEKQKGPQNQKTSCIRSSASINKGGVGGVSESSFGSHYRRPSSVDLI</sequence>
<dbReference type="EMBL" id="VSWC01000016">
    <property type="protein sequence ID" value="KAA1112082.1"/>
    <property type="molecule type" value="Genomic_DNA"/>
</dbReference>
<reference evidence="2 3" key="1">
    <citation type="submission" date="2019-05" db="EMBL/GenBank/DDBJ databases">
        <title>Emergence of the Ug99 lineage of the wheat stem rust pathogen through somatic hybridization.</title>
        <authorList>
            <person name="Li F."/>
            <person name="Upadhyaya N.M."/>
            <person name="Sperschneider J."/>
            <person name="Matny O."/>
            <person name="Nguyen-Phuc H."/>
            <person name="Mago R."/>
            <person name="Raley C."/>
            <person name="Miller M.E."/>
            <person name="Silverstein K.A.T."/>
            <person name="Henningsen E."/>
            <person name="Hirsch C.D."/>
            <person name="Visser B."/>
            <person name="Pretorius Z.A."/>
            <person name="Steffenson B.J."/>
            <person name="Schwessinger B."/>
            <person name="Dodds P.N."/>
            <person name="Figueroa M."/>
        </authorList>
    </citation>
    <scope>NUCLEOTIDE SEQUENCE [LARGE SCALE GENOMIC DNA]</scope>
    <source>
        <strain evidence="2">21-0</strain>
    </source>
</reference>
<evidence type="ECO:0000313" key="2">
    <source>
        <dbReference type="EMBL" id="KAA1112082.1"/>
    </source>
</evidence>
<gene>
    <name evidence="2" type="ORF">PGT21_022167</name>
</gene>
<feature type="compositionally biased region" description="Polar residues" evidence="1">
    <location>
        <begin position="72"/>
        <end position="87"/>
    </location>
</feature>
<feature type="region of interest" description="Disordered" evidence="1">
    <location>
        <begin position="1"/>
        <end position="22"/>
    </location>
</feature>
<dbReference type="AlphaFoldDB" id="A0A5B0QG23"/>
<organism evidence="2 3">
    <name type="scientific">Puccinia graminis f. sp. tritici</name>
    <dbReference type="NCBI Taxonomy" id="56615"/>
    <lineage>
        <taxon>Eukaryota</taxon>
        <taxon>Fungi</taxon>
        <taxon>Dikarya</taxon>
        <taxon>Basidiomycota</taxon>
        <taxon>Pucciniomycotina</taxon>
        <taxon>Pucciniomycetes</taxon>
        <taxon>Pucciniales</taxon>
        <taxon>Pucciniaceae</taxon>
        <taxon>Puccinia</taxon>
    </lineage>
</organism>
<evidence type="ECO:0000256" key="1">
    <source>
        <dbReference type="SAM" id="MobiDB-lite"/>
    </source>
</evidence>
<protein>
    <submittedName>
        <fullName evidence="2">Uncharacterized protein</fullName>
    </submittedName>
</protein>